<evidence type="ECO:0000313" key="1">
    <source>
        <dbReference type="EMBL" id="GGX38252.1"/>
    </source>
</evidence>
<reference evidence="2" key="1">
    <citation type="journal article" date="2019" name="Int. J. Syst. Evol. Microbiol.">
        <title>The Global Catalogue of Microorganisms (GCM) 10K type strain sequencing project: providing services to taxonomists for standard genome sequencing and annotation.</title>
        <authorList>
            <consortium name="The Broad Institute Genomics Platform"/>
            <consortium name="The Broad Institute Genome Sequencing Center for Infectious Disease"/>
            <person name="Wu L."/>
            <person name="Ma J."/>
        </authorList>
    </citation>
    <scope>NUCLEOTIDE SEQUENCE [LARGE SCALE GENOMIC DNA]</scope>
    <source>
        <strain evidence="2">KCTC 23917</strain>
    </source>
</reference>
<comment type="caution">
    <text evidence="1">The sequence shown here is derived from an EMBL/GenBank/DDBJ whole genome shotgun (WGS) entry which is preliminary data.</text>
</comment>
<proteinExistence type="predicted"/>
<gene>
    <name evidence="1" type="ORF">GCM10010946_15580</name>
</gene>
<accession>A0ABQ2XYI4</accession>
<name>A0ABQ2XYI4_9BURK</name>
<sequence length="74" mass="8161">MRKLLTEASLPHRHLFAMQSAQMPQTKTKSTGPYKVSGAFLWPFAITARWLSPGIKDAVSAIHADADVNPDRKA</sequence>
<protein>
    <submittedName>
        <fullName evidence="1">Uncharacterized protein</fullName>
    </submittedName>
</protein>
<dbReference type="EMBL" id="BMYU01000003">
    <property type="protein sequence ID" value="GGX38252.1"/>
    <property type="molecule type" value="Genomic_DNA"/>
</dbReference>
<keyword evidence="2" id="KW-1185">Reference proteome</keyword>
<organism evidence="1 2">
    <name type="scientific">Undibacterium squillarum</name>
    <dbReference type="NCBI Taxonomy" id="1131567"/>
    <lineage>
        <taxon>Bacteria</taxon>
        <taxon>Pseudomonadati</taxon>
        <taxon>Pseudomonadota</taxon>
        <taxon>Betaproteobacteria</taxon>
        <taxon>Burkholderiales</taxon>
        <taxon>Oxalobacteraceae</taxon>
        <taxon>Undibacterium</taxon>
    </lineage>
</organism>
<evidence type="ECO:0000313" key="2">
    <source>
        <dbReference type="Proteomes" id="UP000653343"/>
    </source>
</evidence>
<dbReference type="Proteomes" id="UP000653343">
    <property type="component" value="Unassembled WGS sequence"/>
</dbReference>